<name>A0ABV9FN41_9NOCA</name>
<evidence type="ECO:0000256" key="1">
    <source>
        <dbReference type="ARBA" id="ARBA00022737"/>
    </source>
</evidence>
<accession>A0ABV9FN41</accession>
<dbReference type="PANTHER" id="PTHR48108">
    <property type="entry name" value="CBS DOMAIN-CONTAINING PROTEIN CBSX2, CHLOROPLASTIC"/>
    <property type="match status" value="1"/>
</dbReference>
<keyword evidence="1" id="KW-0677">Repeat</keyword>
<dbReference type="Gene3D" id="3.10.580.10">
    <property type="entry name" value="CBS-domain"/>
    <property type="match status" value="1"/>
</dbReference>
<keyword evidence="5" id="KW-1185">Reference proteome</keyword>
<keyword evidence="2" id="KW-0129">CBS domain</keyword>
<dbReference type="InterPro" id="IPR005105">
    <property type="entry name" value="GlnD_Uridyltrans_N"/>
</dbReference>
<reference evidence="5" key="1">
    <citation type="journal article" date="2019" name="Int. J. Syst. Evol. Microbiol.">
        <title>The Global Catalogue of Microorganisms (GCM) 10K type strain sequencing project: providing services to taxonomists for standard genome sequencing and annotation.</title>
        <authorList>
            <consortium name="The Broad Institute Genomics Platform"/>
            <consortium name="The Broad Institute Genome Sequencing Center for Infectious Disease"/>
            <person name="Wu L."/>
            <person name="Ma J."/>
        </authorList>
    </citation>
    <scope>NUCLEOTIDE SEQUENCE [LARGE SCALE GENOMIC DNA]</scope>
    <source>
        <strain evidence="5">CCUG 54520</strain>
    </source>
</reference>
<evidence type="ECO:0000313" key="4">
    <source>
        <dbReference type="EMBL" id="MFC4602728.1"/>
    </source>
</evidence>
<feature type="domain" description="CBS" evidence="3">
    <location>
        <begin position="83"/>
        <end position="140"/>
    </location>
</feature>
<evidence type="ECO:0000313" key="5">
    <source>
        <dbReference type="Proteomes" id="UP001595914"/>
    </source>
</evidence>
<evidence type="ECO:0000256" key="2">
    <source>
        <dbReference type="PROSITE-ProRule" id="PRU00703"/>
    </source>
</evidence>
<dbReference type="PANTHER" id="PTHR48108:SF34">
    <property type="entry name" value="CBS DOMAIN-CONTAINING PROTEIN YHCV"/>
    <property type="match status" value="1"/>
</dbReference>
<dbReference type="Proteomes" id="UP001595914">
    <property type="component" value="Unassembled WGS sequence"/>
</dbReference>
<dbReference type="RefSeq" id="WP_378414174.1">
    <property type="nucleotide sequence ID" value="NZ_JBHSFO010000002.1"/>
</dbReference>
<dbReference type="InterPro" id="IPR051462">
    <property type="entry name" value="CBS_domain-containing"/>
</dbReference>
<dbReference type="SMART" id="SM00116">
    <property type="entry name" value="CBS"/>
    <property type="match status" value="2"/>
</dbReference>
<organism evidence="4 5">
    <name type="scientific">Rhodococcus kronopolitis</name>
    <dbReference type="NCBI Taxonomy" id="1460226"/>
    <lineage>
        <taxon>Bacteria</taxon>
        <taxon>Bacillati</taxon>
        <taxon>Actinomycetota</taxon>
        <taxon>Actinomycetes</taxon>
        <taxon>Mycobacteriales</taxon>
        <taxon>Nocardiaceae</taxon>
        <taxon>Rhodococcus</taxon>
    </lineage>
</organism>
<dbReference type="Pfam" id="PF00571">
    <property type="entry name" value="CBS"/>
    <property type="match status" value="2"/>
</dbReference>
<dbReference type="SUPFAM" id="SSF54631">
    <property type="entry name" value="CBS-domain pair"/>
    <property type="match status" value="1"/>
</dbReference>
<comment type="caution">
    <text evidence="4">The sequence shown here is derived from an EMBL/GenBank/DDBJ whole genome shotgun (WGS) entry which is preliminary data.</text>
</comment>
<dbReference type="InterPro" id="IPR018821">
    <property type="entry name" value="DUF294_put_nucleoTrafse_sb-bd"/>
</dbReference>
<dbReference type="Pfam" id="PF10335">
    <property type="entry name" value="DUF294_C"/>
    <property type="match status" value="1"/>
</dbReference>
<dbReference type="InterPro" id="IPR046342">
    <property type="entry name" value="CBS_dom_sf"/>
</dbReference>
<dbReference type="EMBL" id="JBHSFO010000002">
    <property type="protein sequence ID" value="MFC4602728.1"/>
    <property type="molecule type" value="Genomic_DNA"/>
</dbReference>
<dbReference type="InterPro" id="IPR000644">
    <property type="entry name" value="CBS_dom"/>
</dbReference>
<sequence length="472" mass="49180">MTEPLVVRDPSMRAAGELLRGPAVTCGPGTSVRDAAVAMTEADRRYVLIPLGDGRLGIFTDGDLRRRVVAAGLDTATPVRAVMTSPVTAVPADRLGADALMDMLELGVRRLPVLSPTGGLLGVLEDADLLATATRSGFAIRAAVARAADPDALVAATARVPDLAVGLTRARVAALDVSAILSVVVDAAVARAAQLVAEAAPEVRVGWLTLGSLARREAMPGSDIDSAVVWADAADGPGASAAALGYAGTVYALLERCGFRADANGALASRPRFARSESGWRAGLDGWLADPYQDQGVVMISLLADGRVAHGGTEHALAPVVAERLRSNPDAMRLLLREAVEDKVRMHSLRQVLTRRTETVDVKAQGVMAIVNIARWAGLAAGSDAASTPARLRAASDAGMLSGDDATALSESFDVLAQIRLRHQCEQIERGETPTDVVPLDDLTPLYRSLLAGAVREIAGVQRKLAYAGPPA</sequence>
<proteinExistence type="predicted"/>
<protein>
    <submittedName>
        <fullName evidence="4">Nucleotidyltransferase substrate binding domain-containing protein</fullName>
    </submittedName>
</protein>
<dbReference type="Pfam" id="PF03445">
    <property type="entry name" value="DUF294"/>
    <property type="match status" value="1"/>
</dbReference>
<dbReference type="PROSITE" id="PS51371">
    <property type="entry name" value="CBS"/>
    <property type="match status" value="1"/>
</dbReference>
<gene>
    <name evidence="4" type="ORF">ACFO6S_03370</name>
</gene>
<evidence type="ECO:0000259" key="3">
    <source>
        <dbReference type="PROSITE" id="PS51371"/>
    </source>
</evidence>